<evidence type="ECO:0000313" key="4">
    <source>
        <dbReference type="Proteomes" id="UP001152607"/>
    </source>
</evidence>
<dbReference type="PANTHER" id="PTHR46224">
    <property type="entry name" value="ANKYRIN REPEAT FAMILY PROTEIN"/>
    <property type="match status" value="1"/>
</dbReference>
<dbReference type="InterPro" id="IPR036770">
    <property type="entry name" value="Ankyrin_rpt-contain_sf"/>
</dbReference>
<gene>
    <name evidence="3" type="ORF">PDIGIT_LOCUS23</name>
</gene>
<dbReference type="Pfam" id="PF22939">
    <property type="entry name" value="WHD_GPIID"/>
    <property type="match status" value="1"/>
</dbReference>
<dbReference type="EMBL" id="CAOQHR010000001">
    <property type="protein sequence ID" value="CAI6225932.1"/>
    <property type="molecule type" value="Genomic_DNA"/>
</dbReference>
<keyword evidence="4" id="KW-1185">Reference proteome</keyword>
<feature type="domain" description="GPI inositol-deacylase winged helix" evidence="2">
    <location>
        <begin position="118"/>
        <end position="192"/>
    </location>
</feature>
<feature type="repeat" description="ANK" evidence="1">
    <location>
        <begin position="367"/>
        <end position="399"/>
    </location>
</feature>
<accession>A0A9W4U056</accession>
<feature type="repeat" description="ANK" evidence="1">
    <location>
        <begin position="433"/>
        <end position="465"/>
    </location>
</feature>
<dbReference type="PROSITE" id="PS50088">
    <property type="entry name" value="ANK_REPEAT"/>
    <property type="match status" value="9"/>
</dbReference>
<reference evidence="3" key="1">
    <citation type="submission" date="2023-01" db="EMBL/GenBank/DDBJ databases">
        <authorList>
            <person name="Van Ghelder C."/>
            <person name="Rancurel C."/>
        </authorList>
    </citation>
    <scope>NUCLEOTIDE SEQUENCE</scope>
    <source>
        <strain evidence="3">CNCM I-4278</strain>
    </source>
</reference>
<feature type="repeat" description="ANK" evidence="1">
    <location>
        <begin position="334"/>
        <end position="366"/>
    </location>
</feature>
<dbReference type="SUPFAM" id="SSF48403">
    <property type="entry name" value="Ankyrin repeat"/>
    <property type="match status" value="1"/>
</dbReference>
<proteinExistence type="predicted"/>
<protein>
    <recommendedName>
        <fullName evidence="2">GPI inositol-deacylase winged helix domain-containing protein</fullName>
    </recommendedName>
</protein>
<dbReference type="Pfam" id="PF00023">
    <property type="entry name" value="Ank"/>
    <property type="match status" value="2"/>
</dbReference>
<dbReference type="SMART" id="SM00248">
    <property type="entry name" value="ANK"/>
    <property type="match status" value="10"/>
</dbReference>
<dbReference type="Proteomes" id="UP001152607">
    <property type="component" value="Unassembled WGS sequence"/>
</dbReference>
<feature type="repeat" description="ANK" evidence="1">
    <location>
        <begin position="466"/>
        <end position="498"/>
    </location>
</feature>
<name>A0A9W4U056_9PLEO</name>
<sequence>MTTSRFIPEIMNTFERALRLEVLASEKDVKRFVAGQMYRLPRCIQHDDTLQTMVQDQIAKAVDGIFLLARLHTESLLDKRTTKEVKLTLSSLAKGSDALDKAYSDALRRIEGQLEGDARLAKKALSWITLAKRPLTTSELCCALAVEPNESELDPEHTPDIEDIVSVCAGLVVIDPESAIIRLVHYTTQEYFERIGDAWYPTIQQEIALTCLTYLSFTEFQSGASSTDEDFERRIQQSKFLDYASKHWGEHVSAVGDEICELAASMLTNSGSVSCLTQVASVPKYKYRGYSQDYPRGVTGLHVTAKFELPILTALLLLKLGTGATVIVNKKNSNGQTPLYIAALHRHKGMVKLLLEKGADANAQGGYYGNALQLASFTGCKAIVKLLLEKGADVNARGGYYGNAFQAASFRGYEWILKLLLQNGTDINAQSGEYGNALQAASKEGHEAIVKLLLQNGADVNTQSGEHSNALQVASEEGHEVIVRLLLEKGADVNAQSGEYGNALQAASEEGHEAIIKLLLEKGADVNTQSGEYGNALQAASLRGHEAIVKLLLEKGADINTQSGEYGNALQAASLRGHEAIVKLLLEKGADVNAQGGYYGNALQAASFRGYEGIVKLLIEKGANVNAKGGKYSNALQPALSRGHKAIVKLLLEKGADVNA</sequence>
<keyword evidence="1" id="KW-0040">ANK repeat</keyword>
<feature type="repeat" description="ANK" evidence="1">
    <location>
        <begin position="532"/>
        <end position="564"/>
    </location>
</feature>
<comment type="caution">
    <text evidence="3">The sequence shown here is derived from an EMBL/GenBank/DDBJ whole genome shotgun (WGS) entry which is preliminary data.</text>
</comment>
<dbReference type="Pfam" id="PF12796">
    <property type="entry name" value="Ank_2"/>
    <property type="match status" value="3"/>
</dbReference>
<dbReference type="PROSITE" id="PS50297">
    <property type="entry name" value="ANK_REP_REGION"/>
    <property type="match status" value="8"/>
</dbReference>
<dbReference type="InterPro" id="IPR054471">
    <property type="entry name" value="GPIID_WHD"/>
</dbReference>
<dbReference type="PRINTS" id="PR01415">
    <property type="entry name" value="ANKYRIN"/>
</dbReference>
<evidence type="ECO:0000313" key="3">
    <source>
        <dbReference type="EMBL" id="CAI6225932.1"/>
    </source>
</evidence>
<dbReference type="InterPro" id="IPR051616">
    <property type="entry name" value="Cul2-RING_E3_ligase_SR"/>
</dbReference>
<feature type="repeat" description="ANK" evidence="1">
    <location>
        <begin position="598"/>
        <end position="630"/>
    </location>
</feature>
<feature type="repeat" description="ANK" evidence="1">
    <location>
        <begin position="499"/>
        <end position="531"/>
    </location>
</feature>
<dbReference type="InterPro" id="IPR002110">
    <property type="entry name" value="Ankyrin_rpt"/>
</dbReference>
<feature type="repeat" description="ANK" evidence="1">
    <location>
        <begin position="631"/>
        <end position="660"/>
    </location>
</feature>
<dbReference type="AlphaFoldDB" id="A0A9W4U056"/>
<dbReference type="PANTHER" id="PTHR46224:SF64">
    <property type="entry name" value="IQ MOTIF AND ANKYRIN REPEAT DOMAIN-CONTAINING PROTEIN 1"/>
    <property type="match status" value="1"/>
</dbReference>
<evidence type="ECO:0000256" key="1">
    <source>
        <dbReference type="PROSITE-ProRule" id="PRU00023"/>
    </source>
</evidence>
<dbReference type="OrthoDB" id="195446at2759"/>
<evidence type="ECO:0000259" key="2">
    <source>
        <dbReference type="Pfam" id="PF22939"/>
    </source>
</evidence>
<dbReference type="Gene3D" id="1.25.40.20">
    <property type="entry name" value="Ankyrin repeat-containing domain"/>
    <property type="match status" value="3"/>
</dbReference>
<feature type="repeat" description="ANK" evidence="1">
    <location>
        <begin position="565"/>
        <end position="597"/>
    </location>
</feature>
<organism evidence="3 4">
    <name type="scientific">Periconia digitata</name>
    <dbReference type="NCBI Taxonomy" id="1303443"/>
    <lineage>
        <taxon>Eukaryota</taxon>
        <taxon>Fungi</taxon>
        <taxon>Dikarya</taxon>
        <taxon>Ascomycota</taxon>
        <taxon>Pezizomycotina</taxon>
        <taxon>Dothideomycetes</taxon>
        <taxon>Pleosporomycetidae</taxon>
        <taxon>Pleosporales</taxon>
        <taxon>Massarineae</taxon>
        <taxon>Periconiaceae</taxon>
        <taxon>Periconia</taxon>
    </lineage>
</organism>